<dbReference type="Gene3D" id="3.40.50.2000">
    <property type="entry name" value="Glycogen Phosphorylase B"/>
    <property type="match status" value="2"/>
</dbReference>
<protein>
    <recommendedName>
        <fullName evidence="1">D-inositol 3-phosphate glycosyltransferase</fullName>
    </recommendedName>
</protein>
<comment type="caution">
    <text evidence="4">The sequence shown here is derived from an EMBL/GenBank/DDBJ whole genome shotgun (WGS) entry which is preliminary data.</text>
</comment>
<gene>
    <name evidence="4" type="ORF">GCM10010218_60260</name>
</gene>
<evidence type="ECO:0000256" key="2">
    <source>
        <dbReference type="ARBA" id="ARBA00022679"/>
    </source>
</evidence>
<reference evidence="4" key="2">
    <citation type="submission" date="2020-09" db="EMBL/GenBank/DDBJ databases">
        <authorList>
            <person name="Sun Q."/>
            <person name="Ohkuma M."/>
        </authorList>
    </citation>
    <scope>NUCLEOTIDE SEQUENCE</scope>
    <source>
        <strain evidence="4">JCM 4059</strain>
    </source>
</reference>
<dbReference type="EMBL" id="BNBD01000020">
    <property type="protein sequence ID" value="GHF70883.1"/>
    <property type="molecule type" value="Genomic_DNA"/>
</dbReference>
<dbReference type="PANTHER" id="PTHR12526:SF627">
    <property type="entry name" value="D-RHAMNOSYLTRANSFERASE WBPZ"/>
    <property type="match status" value="1"/>
</dbReference>
<dbReference type="Pfam" id="PF00534">
    <property type="entry name" value="Glycos_transf_1"/>
    <property type="match status" value="1"/>
</dbReference>
<dbReference type="GO" id="GO:0016757">
    <property type="term" value="F:glycosyltransferase activity"/>
    <property type="evidence" value="ECO:0007669"/>
    <property type="project" value="InterPro"/>
</dbReference>
<keyword evidence="5" id="KW-1185">Reference proteome</keyword>
<dbReference type="PANTHER" id="PTHR12526">
    <property type="entry name" value="GLYCOSYLTRANSFERASE"/>
    <property type="match status" value="1"/>
</dbReference>
<dbReference type="InterPro" id="IPR001296">
    <property type="entry name" value="Glyco_trans_1"/>
</dbReference>
<dbReference type="AlphaFoldDB" id="A0A919B8Z9"/>
<dbReference type="SUPFAM" id="SSF53756">
    <property type="entry name" value="UDP-Glycosyltransferase/glycogen phosphorylase"/>
    <property type="match status" value="1"/>
</dbReference>
<reference evidence="4" key="1">
    <citation type="journal article" date="2014" name="Int. J. Syst. Evol. Microbiol.">
        <title>Complete genome sequence of Corynebacterium casei LMG S-19264T (=DSM 44701T), isolated from a smear-ripened cheese.</title>
        <authorList>
            <consortium name="US DOE Joint Genome Institute (JGI-PGF)"/>
            <person name="Walter F."/>
            <person name="Albersmeier A."/>
            <person name="Kalinowski J."/>
            <person name="Ruckert C."/>
        </authorList>
    </citation>
    <scope>NUCLEOTIDE SEQUENCE</scope>
    <source>
        <strain evidence="4">JCM 4059</strain>
    </source>
</reference>
<evidence type="ECO:0000313" key="4">
    <source>
        <dbReference type="EMBL" id="GHF70883.1"/>
    </source>
</evidence>
<dbReference type="Proteomes" id="UP000638313">
    <property type="component" value="Unassembled WGS sequence"/>
</dbReference>
<proteinExistence type="predicted"/>
<evidence type="ECO:0000313" key="5">
    <source>
        <dbReference type="Proteomes" id="UP000638313"/>
    </source>
</evidence>
<dbReference type="CDD" id="cd03820">
    <property type="entry name" value="GT4_AmsD-like"/>
    <property type="match status" value="1"/>
</dbReference>
<organism evidence="4 5">
    <name type="scientific">Streptomyces mashuensis</name>
    <dbReference type="NCBI Taxonomy" id="33904"/>
    <lineage>
        <taxon>Bacteria</taxon>
        <taxon>Bacillati</taxon>
        <taxon>Actinomycetota</taxon>
        <taxon>Actinomycetes</taxon>
        <taxon>Kitasatosporales</taxon>
        <taxon>Streptomycetaceae</taxon>
        <taxon>Streptomyces</taxon>
    </lineage>
</organism>
<accession>A0A919B8Z9</accession>
<sequence>MRIAFLLHNAYAIGGTTRTTFTLAASLAERHDVRLVSVFRHQTTPLLEPPPQVPLAALVDHRDSAADRTDPRAAQPGVHFPAGESRVGQYHRLAEQRIIDWLAGTDADAVISTRTGLNVLLARFGPPRALRIGQEHLTHDTHPHRLRRQLRRWYPHLDALVTMTQADARAHRTGLRLPHHMVEAIPNSVPATTVPPADGTAKVVVAAGRLTRVKRYDMLIEAFARAGAQHPDWTLRIYGEGPEQDRLAADIERRGLGDRVRLMGARTPLDPEWAKGSVAAVTSAQESFGMTIVEAMRCGLPVVSTDCPHGPREIIRDGVDGLLVPRDDVRAYSAALLRLMDDQPLRTRMGAAARERAARTFAPQDAARRYDDLLTALRTRHSALPPGVRRSAADNRLLGTAALYGTTCTLLARGGLRRLRRTALRAAAHRPR</sequence>
<dbReference type="RefSeq" id="WP_190132933.1">
    <property type="nucleotide sequence ID" value="NZ_BNBD01000020.1"/>
</dbReference>
<evidence type="ECO:0000259" key="3">
    <source>
        <dbReference type="Pfam" id="PF00534"/>
    </source>
</evidence>
<keyword evidence="2" id="KW-0808">Transferase</keyword>
<evidence type="ECO:0000256" key="1">
    <source>
        <dbReference type="ARBA" id="ARBA00021292"/>
    </source>
</evidence>
<name>A0A919B8Z9_9ACTN</name>
<feature type="domain" description="Glycosyl transferase family 1" evidence="3">
    <location>
        <begin position="197"/>
        <end position="356"/>
    </location>
</feature>